<accession>A0A1G7CH85</accession>
<dbReference type="EMBL" id="FMZX01000032">
    <property type="protein sequence ID" value="SDE38754.1"/>
    <property type="molecule type" value="Genomic_DNA"/>
</dbReference>
<reference evidence="2 3" key="1">
    <citation type="submission" date="2016-10" db="EMBL/GenBank/DDBJ databases">
        <authorList>
            <person name="de Groot N.N."/>
        </authorList>
    </citation>
    <scope>NUCLEOTIDE SEQUENCE [LARGE SCALE GENOMIC DNA]</scope>
    <source>
        <strain evidence="2 3">CPCC 100156</strain>
    </source>
</reference>
<dbReference type="Pfam" id="PF00550">
    <property type="entry name" value="PP-binding"/>
    <property type="match status" value="1"/>
</dbReference>
<organism evidence="2 3">
    <name type="scientific">Belnapia rosea</name>
    <dbReference type="NCBI Taxonomy" id="938405"/>
    <lineage>
        <taxon>Bacteria</taxon>
        <taxon>Pseudomonadati</taxon>
        <taxon>Pseudomonadota</taxon>
        <taxon>Alphaproteobacteria</taxon>
        <taxon>Acetobacterales</taxon>
        <taxon>Roseomonadaceae</taxon>
        <taxon>Belnapia</taxon>
    </lineage>
</organism>
<evidence type="ECO:0000259" key="1">
    <source>
        <dbReference type="PROSITE" id="PS50075"/>
    </source>
</evidence>
<name>A0A1G7CH85_9PROT</name>
<evidence type="ECO:0000313" key="2">
    <source>
        <dbReference type="EMBL" id="SDE38754.1"/>
    </source>
</evidence>
<dbReference type="SUPFAM" id="SSF47336">
    <property type="entry name" value="ACP-like"/>
    <property type="match status" value="1"/>
</dbReference>
<dbReference type="InterPro" id="IPR009081">
    <property type="entry name" value="PP-bd_ACP"/>
</dbReference>
<gene>
    <name evidence="2" type="ORF">SAMN04487779_103218</name>
</gene>
<dbReference type="AlphaFoldDB" id="A0A1G7CH85"/>
<proteinExistence type="predicted"/>
<dbReference type="RefSeq" id="WP_176849820.1">
    <property type="nucleotide sequence ID" value="NZ_FMZX01000032.1"/>
</dbReference>
<protein>
    <submittedName>
        <fullName evidence="2">Acyl carrier protein</fullName>
    </submittedName>
</protein>
<dbReference type="Proteomes" id="UP000198925">
    <property type="component" value="Unassembled WGS sequence"/>
</dbReference>
<sequence length="83" mass="9056">MSDEQLVLHEITSALEELGKRTVPVTMETSLLHDLSLDSVTALDFIMQLETRLDIIIPMDGMAEIETIGDLVGVLTRSTSKAG</sequence>
<keyword evidence="3" id="KW-1185">Reference proteome</keyword>
<feature type="domain" description="Carrier" evidence="1">
    <location>
        <begin position="2"/>
        <end position="79"/>
    </location>
</feature>
<dbReference type="STRING" id="938405.SAMN02927895_05410"/>
<dbReference type="InterPro" id="IPR036736">
    <property type="entry name" value="ACP-like_sf"/>
</dbReference>
<evidence type="ECO:0000313" key="3">
    <source>
        <dbReference type="Proteomes" id="UP000198925"/>
    </source>
</evidence>
<dbReference type="PROSITE" id="PS50075">
    <property type="entry name" value="CARRIER"/>
    <property type="match status" value="1"/>
</dbReference>
<dbReference type="Gene3D" id="1.10.1200.10">
    <property type="entry name" value="ACP-like"/>
    <property type="match status" value="1"/>
</dbReference>